<keyword evidence="3" id="KW-1185">Reference proteome</keyword>
<feature type="coiled-coil region" evidence="1">
    <location>
        <begin position="653"/>
        <end position="719"/>
    </location>
</feature>
<dbReference type="GeneID" id="109463326"/>
<evidence type="ECO:0000313" key="3">
    <source>
        <dbReference type="Proteomes" id="UP000515135"/>
    </source>
</evidence>
<feature type="coiled-coil region" evidence="1">
    <location>
        <begin position="577"/>
        <end position="604"/>
    </location>
</feature>
<reference evidence="4" key="1">
    <citation type="submission" date="2025-08" db="UniProtKB">
        <authorList>
            <consortium name="RefSeq"/>
        </authorList>
    </citation>
    <scope>IDENTIFICATION</scope>
    <source>
        <tissue evidence="4">Gonad</tissue>
    </source>
</reference>
<dbReference type="OrthoDB" id="568502at2759"/>
<feature type="coiled-coil region" evidence="1">
    <location>
        <begin position="444"/>
        <end position="474"/>
    </location>
</feature>
<dbReference type="GO" id="GO:0005876">
    <property type="term" value="C:spindle microtubule"/>
    <property type="evidence" value="ECO:0007669"/>
    <property type="project" value="TreeGrafter"/>
</dbReference>
<accession>A0A6P4XUC6</accession>
<dbReference type="GO" id="GO:0034451">
    <property type="term" value="C:centriolar satellite"/>
    <property type="evidence" value="ECO:0007669"/>
    <property type="project" value="TreeGrafter"/>
</dbReference>
<feature type="coiled-coil region" evidence="1">
    <location>
        <begin position="137"/>
        <end position="175"/>
    </location>
</feature>
<dbReference type="PANTHER" id="PTHR46725:SF1">
    <property type="entry name" value="COILED-COIL DOMAIN-CONTAINING PROTEIN 57"/>
    <property type="match status" value="1"/>
</dbReference>
<evidence type="ECO:0000313" key="4">
    <source>
        <dbReference type="RefSeq" id="XP_019615658.1"/>
    </source>
</evidence>
<feature type="coiled-coil region" evidence="1">
    <location>
        <begin position="12"/>
        <end position="58"/>
    </location>
</feature>
<dbReference type="KEGG" id="bbel:109463326"/>
<feature type="region of interest" description="Disordered" evidence="2">
    <location>
        <begin position="837"/>
        <end position="879"/>
    </location>
</feature>
<dbReference type="InterPro" id="IPR042481">
    <property type="entry name" value="CCDC57"/>
</dbReference>
<dbReference type="GO" id="GO:0060271">
    <property type="term" value="P:cilium assembly"/>
    <property type="evidence" value="ECO:0007669"/>
    <property type="project" value="TreeGrafter"/>
</dbReference>
<dbReference type="GO" id="GO:0045931">
    <property type="term" value="P:positive regulation of mitotic cell cycle"/>
    <property type="evidence" value="ECO:0007669"/>
    <property type="project" value="TreeGrafter"/>
</dbReference>
<dbReference type="Proteomes" id="UP000515135">
    <property type="component" value="Unplaced"/>
</dbReference>
<protein>
    <submittedName>
        <fullName evidence="4">Coiled-coil domain-containing protein 57-like</fullName>
    </submittedName>
</protein>
<feature type="compositionally biased region" description="Low complexity" evidence="2">
    <location>
        <begin position="518"/>
        <end position="531"/>
    </location>
</feature>
<proteinExistence type="predicted"/>
<dbReference type="AlphaFoldDB" id="A0A6P4XUC6"/>
<dbReference type="GO" id="GO:0007020">
    <property type="term" value="P:microtubule nucleation"/>
    <property type="evidence" value="ECO:0007669"/>
    <property type="project" value="TreeGrafter"/>
</dbReference>
<dbReference type="GO" id="GO:0005814">
    <property type="term" value="C:centriole"/>
    <property type="evidence" value="ECO:0007669"/>
    <property type="project" value="TreeGrafter"/>
</dbReference>
<gene>
    <name evidence="4" type="primary">LOC109463326</name>
</gene>
<name>A0A6P4XUC6_BRABE</name>
<evidence type="ECO:0000256" key="2">
    <source>
        <dbReference type="SAM" id="MobiDB-lite"/>
    </source>
</evidence>
<keyword evidence="1" id="KW-0175">Coiled coil</keyword>
<dbReference type="GO" id="GO:0007099">
    <property type="term" value="P:centriole replication"/>
    <property type="evidence" value="ECO:0007669"/>
    <property type="project" value="TreeGrafter"/>
</dbReference>
<dbReference type="RefSeq" id="XP_019615658.1">
    <property type="nucleotide sequence ID" value="XM_019760099.1"/>
</dbReference>
<feature type="coiled-coil region" evidence="1">
    <location>
        <begin position="223"/>
        <end position="332"/>
    </location>
</feature>
<organism evidence="3 4">
    <name type="scientific">Branchiostoma belcheri</name>
    <name type="common">Amphioxus</name>
    <dbReference type="NCBI Taxonomy" id="7741"/>
    <lineage>
        <taxon>Eukaryota</taxon>
        <taxon>Metazoa</taxon>
        <taxon>Chordata</taxon>
        <taxon>Cephalochordata</taxon>
        <taxon>Leptocardii</taxon>
        <taxon>Amphioxiformes</taxon>
        <taxon>Branchiostomatidae</taxon>
        <taxon>Branchiostoma</taxon>
    </lineage>
</organism>
<dbReference type="PANTHER" id="PTHR46725">
    <property type="entry name" value="COILED-COIL DOMAIN-CONTAINING PROTEIN 57"/>
    <property type="match status" value="1"/>
</dbReference>
<evidence type="ECO:0000256" key="1">
    <source>
        <dbReference type="SAM" id="Coils"/>
    </source>
</evidence>
<sequence>MAQRSEPPEGSLRELAEQKEREWREIQELRVETLDAAYKQKDKELNEEKAKFQKLKEDFKYNLRLLEERDKELERYDAVFAELKAVENAKNAEMSELKIQQDELRTAVSREETARVELQKHYQHRLREQQHELDKFRSLKEAEVKREREEFEKFKRDLERSLQEVEADLDTQKRELTTGFDEALRRREHEFRKQADEMSNTVLAHELKVKLLSKELEMVRSASEKQNTELQHTDQNIQQLQKALKQKEWELQDVTSIKNARIEELEKQMKQVEVKSQRLQEEFQRKHADVDRYAREKEAALSAAKEAHAERERALEESLRDLQTQLETKDVELRRQAWNLQDVIKDKDMFLEKFQQEISDLKTRGEAQVTELSRNSVARDMELQALREQTTSLKEELLTRKEDVDRYKKDLTLALERESSLERAKAQLELDWQRRGEDMERLQYQKSEELIRNLTQARDEAVAAVREKDRELEQREDLVRILTQDRDRALATLRRHGLQVDTHIPTKEDSPEQTDQDLSASEQIQQLQQQNQSLKTVIHQMREQMEQLGGEMAPPAANQIQGVVSHDQHGPITADYVKSLEAEVRVLKAKNRQLVQELEDVSSAGRQAGAAAPGAGVEKPVSADNAYLRAHIKELNDTIGGLRVDKVSSQAQLKKQQARISHLEGQLAQLQQEARQKQVENDQLQYDLAAQSKRAAAETTALRSRVTDLELQLAETRKEADEYYRGGLQRNLEATALGNQVSSLKIDLASGKATLTGPEQSLLVKELQDEIQSLRQQLSGAAGHVTTKQPIRSQGGSEVVELRRKLKGAAQHIGQLAKERQQLMELGNRLRAELARATGGGMPSSNGVPGAAGDRQLPSERAAGVAGARSPGDRDRSRRLGEEYKNKLGELERLQYQLTQQELRVARQQLQREQRAAAWAVVESSVELESNGETAVPDQPAHPSRPVTGPAQYPPHPPTAAPRESTPVEDTTGAQPRPPTSSGAPLMMSMSSYNDTELQDVWRLLDAGQSPTFSTPREAPGPLPQSSSLPSSHYPDRLTAPSHTTHPDPFTVEGISAAPVPRDRQEPKKLSSKALGKVQRASSKKPRVRNYNIRDREDFR</sequence>
<feature type="region of interest" description="Disordered" evidence="2">
    <location>
        <begin position="499"/>
        <end position="531"/>
    </location>
</feature>
<feature type="compositionally biased region" description="Low complexity" evidence="2">
    <location>
        <begin position="1024"/>
        <end position="1033"/>
    </location>
</feature>
<feature type="region of interest" description="Disordered" evidence="2">
    <location>
        <begin position="930"/>
        <end position="1100"/>
    </location>
</feature>